<evidence type="ECO:0000256" key="4">
    <source>
        <dbReference type="ARBA" id="ARBA00022801"/>
    </source>
</evidence>
<dbReference type="SUPFAM" id="SSF55811">
    <property type="entry name" value="Nudix"/>
    <property type="match status" value="1"/>
</dbReference>
<dbReference type="OrthoDB" id="9788263at2"/>
<dbReference type="GO" id="GO:0016818">
    <property type="term" value="F:hydrolase activity, acting on acid anhydrides, in phosphorus-containing anhydrides"/>
    <property type="evidence" value="ECO:0007669"/>
    <property type="project" value="InterPro"/>
</dbReference>
<evidence type="ECO:0000256" key="3">
    <source>
        <dbReference type="ARBA" id="ARBA00022723"/>
    </source>
</evidence>
<dbReference type="CDD" id="cd18870">
    <property type="entry name" value="NUDIX_AcylCoAdiphos_Nudt19"/>
    <property type="match status" value="1"/>
</dbReference>
<dbReference type="InterPro" id="IPR039121">
    <property type="entry name" value="NUDT19"/>
</dbReference>
<dbReference type="GO" id="GO:0046872">
    <property type="term" value="F:metal ion binding"/>
    <property type="evidence" value="ECO:0007669"/>
    <property type="project" value="UniProtKB-KW"/>
</dbReference>
<dbReference type="eggNOG" id="COG0494">
    <property type="taxonomic scope" value="Bacteria"/>
</dbReference>
<dbReference type="AlphaFoldDB" id="B7X4F0"/>
<keyword evidence="5" id="KW-0460">Magnesium</keyword>
<sequence>MNPSPEERPVRAASTLILLRDAADGVEVLMLKRHGLSETLGGAFVFPGGKVDAEDAALDGEHFLDQTASVLHDRLGEQDIDTATAVGLYVAALRETFEESGLLLAQQLAPAQSDAALARLAQGTAFNALLAELQLRLCVDALAPWSRWITPPSSANKRFDTRFFVARAPEGLLARHDERETTEARWVLPRPALQSYWDGELMLAPPQIMTLAHLARHATVDSALTEARARRPALILPHILGQGDTRTMCYPGDELHPVRERAMPGPLRLFARNKRFEPLDGFEGFFG</sequence>
<evidence type="ECO:0000313" key="9">
    <source>
        <dbReference type="Proteomes" id="UP000003039"/>
    </source>
</evidence>
<comment type="cofactor">
    <cofactor evidence="2">
        <name>Mg(2+)</name>
        <dbReference type="ChEBI" id="CHEBI:18420"/>
    </cofactor>
</comment>
<dbReference type="PROSITE" id="PS51462">
    <property type="entry name" value="NUDIX"/>
    <property type="match status" value="1"/>
</dbReference>
<dbReference type="PANTHER" id="PTHR12318">
    <property type="entry name" value="TESTOSTERONE-REGULATED PROTEIN RP2"/>
    <property type="match status" value="1"/>
</dbReference>
<dbReference type="InterPro" id="IPR015797">
    <property type="entry name" value="NUDIX_hydrolase-like_dom_sf"/>
</dbReference>
<dbReference type="RefSeq" id="WP_003060802.1">
    <property type="nucleotide sequence ID" value="NZ_AAUJ02000001.1"/>
</dbReference>
<evidence type="ECO:0000259" key="7">
    <source>
        <dbReference type="PROSITE" id="PS51462"/>
    </source>
</evidence>
<feature type="domain" description="Nudix hydrolase" evidence="7">
    <location>
        <begin position="9"/>
        <end position="209"/>
    </location>
</feature>
<proteinExistence type="predicted"/>
<evidence type="ECO:0000256" key="2">
    <source>
        <dbReference type="ARBA" id="ARBA00001946"/>
    </source>
</evidence>
<keyword evidence="4 8" id="KW-0378">Hydrolase</keyword>
<comment type="cofactor">
    <cofactor evidence="1">
        <name>Mn(2+)</name>
        <dbReference type="ChEBI" id="CHEBI:29035"/>
    </cofactor>
</comment>
<keyword evidence="3" id="KW-0479">Metal-binding</keyword>
<organism evidence="8 9">
    <name type="scientific">Comamonas testosteroni (strain DSM 14576 / KF-1)</name>
    <name type="common">Pseudomonas testosteroni</name>
    <dbReference type="NCBI Taxonomy" id="399795"/>
    <lineage>
        <taxon>Bacteria</taxon>
        <taxon>Pseudomonadati</taxon>
        <taxon>Pseudomonadota</taxon>
        <taxon>Betaproteobacteria</taxon>
        <taxon>Burkholderiales</taxon>
        <taxon>Comamonadaceae</taxon>
        <taxon>Comamonas</taxon>
    </lineage>
</organism>
<dbReference type="InterPro" id="IPR000086">
    <property type="entry name" value="NUDIX_hydrolase_dom"/>
</dbReference>
<dbReference type="EMBL" id="AAUJ02000001">
    <property type="protein sequence ID" value="EED70500.1"/>
    <property type="molecule type" value="Genomic_DNA"/>
</dbReference>
<comment type="caution">
    <text evidence="8">The sequence shown here is derived from an EMBL/GenBank/DDBJ whole genome shotgun (WGS) entry which is preliminary data.</text>
</comment>
<protein>
    <submittedName>
        <fullName evidence="8">NUDIX hydrolase</fullName>
    </submittedName>
</protein>
<evidence type="ECO:0000256" key="6">
    <source>
        <dbReference type="ARBA" id="ARBA00023211"/>
    </source>
</evidence>
<reference evidence="8 9" key="1">
    <citation type="journal article" date="2004" name="Appl. Environ. Microbiol.">
        <title>Mineralization of individual congeners of linear alkylbenzenesulfonate by defined pairs of heterotrophic bacteria.</title>
        <authorList>
            <person name="Schleheck D."/>
            <person name="Knepper T.P."/>
            <person name="Fischer K."/>
            <person name="Cook A.M."/>
        </authorList>
    </citation>
    <scope>NUCLEOTIDE SEQUENCE [LARGE SCALE GENOMIC DNA]</scope>
    <source>
        <strain evidence="9">DSM 14576 / KF-1</strain>
    </source>
</reference>
<evidence type="ECO:0000256" key="5">
    <source>
        <dbReference type="ARBA" id="ARBA00022842"/>
    </source>
</evidence>
<dbReference type="Gene3D" id="3.90.79.10">
    <property type="entry name" value="Nucleoside Triphosphate Pyrophosphohydrolase"/>
    <property type="match status" value="1"/>
</dbReference>
<keyword evidence="6" id="KW-0464">Manganese</keyword>
<name>B7X4F0_COMTK</name>
<evidence type="ECO:0000256" key="1">
    <source>
        <dbReference type="ARBA" id="ARBA00001936"/>
    </source>
</evidence>
<evidence type="ECO:0000313" key="8">
    <source>
        <dbReference type="EMBL" id="EED70500.1"/>
    </source>
</evidence>
<dbReference type="Proteomes" id="UP000003039">
    <property type="component" value="Unassembled WGS sequence"/>
</dbReference>
<gene>
    <name evidence="8" type="ORF">CtesDRAFT_PD5448</name>
</gene>
<dbReference type="PANTHER" id="PTHR12318:SF0">
    <property type="entry name" value="ACYL-COENZYME A DIPHOSPHATASE NUDT19"/>
    <property type="match status" value="1"/>
</dbReference>
<accession>B7X4F0</accession>